<evidence type="ECO:0000313" key="2">
    <source>
        <dbReference type="Proteomes" id="UP000224567"/>
    </source>
</evidence>
<reference evidence="2" key="2">
    <citation type="journal article" date="2017" name="J. Anim. Genet.">
        <title>Multiple reference genome sequences of hot pepper reveal the massive evolution of plant disease resistance genes by retroduplication.</title>
        <authorList>
            <person name="Kim S."/>
            <person name="Park J."/>
            <person name="Yeom S.-I."/>
            <person name="Kim Y.-M."/>
            <person name="Seo E."/>
            <person name="Kim K.-T."/>
            <person name="Kim M.-S."/>
            <person name="Lee J.M."/>
            <person name="Cheong K."/>
            <person name="Shin H.-S."/>
            <person name="Kim S.-B."/>
            <person name="Han K."/>
            <person name="Lee J."/>
            <person name="Park M."/>
            <person name="Lee H.-A."/>
            <person name="Lee H.-Y."/>
            <person name="Lee Y."/>
            <person name="Oh S."/>
            <person name="Lee J.H."/>
            <person name="Choi E."/>
            <person name="Choi E."/>
            <person name="Lee S.E."/>
            <person name="Jeon J."/>
            <person name="Kim H."/>
            <person name="Choi G."/>
            <person name="Song H."/>
            <person name="Lee J."/>
            <person name="Lee S.-C."/>
            <person name="Kwon J.-K."/>
            <person name="Lee H.-Y."/>
            <person name="Koo N."/>
            <person name="Hong Y."/>
            <person name="Kim R.W."/>
            <person name="Kang W.-H."/>
            <person name="Huh J.H."/>
            <person name="Kang B.-C."/>
            <person name="Yang T.-J."/>
            <person name="Lee Y.-H."/>
            <person name="Bennetzen J.L."/>
            <person name="Choi D."/>
        </authorList>
    </citation>
    <scope>NUCLEOTIDE SEQUENCE [LARGE SCALE GENOMIC DNA]</scope>
    <source>
        <strain evidence="2">cv. PBC81</strain>
    </source>
</reference>
<keyword evidence="2" id="KW-1185">Reference proteome</keyword>
<sequence length="122" mass="14262">MMLDFLGMAMMLDSGYPREFQVRWKGFKYYILHVVPTIQLWQLQMENHSHLGMDHLAPSHGDCVTVPYPREIQSLYGLKTIKVSCVVWHTVAIMKVKNQNYENLPTRKLFAEGDDDKYKLGQ</sequence>
<dbReference type="InterPro" id="IPR009091">
    <property type="entry name" value="RCC1/BLIP-II"/>
</dbReference>
<dbReference type="SUPFAM" id="SSF50985">
    <property type="entry name" value="RCC1/BLIP-II"/>
    <property type="match status" value="1"/>
</dbReference>
<organism evidence="1 2">
    <name type="scientific">Capsicum baccatum</name>
    <name type="common">Peruvian pepper</name>
    <dbReference type="NCBI Taxonomy" id="33114"/>
    <lineage>
        <taxon>Eukaryota</taxon>
        <taxon>Viridiplantae</taxon>
        <taxon>Streptophyta</taxon>
        <taxon>Embryophyta</taxon>
        <taxon>Tracheophyta</taxon>
        <taxon>Spermatophyta</taxon>
        <taxon>Magnoliopsida</taxon>
        <taxon>eudicotyledons</taxon>
        <taxon>Gunneridae</taxon>
        <taxon>Pentapetalae</taxon>
        <taxon>asterids</taxon>
        <taxon>lamiids</taxon>
        <taxon>Solanales</taxon>
        <taxon>Solanaceae</taxon>
        <taxon>Solanoideae</taxon>
        <taxon>Capsiceae</taxon>
        <taxon>Capsicum</taxon>
    </lineage>
</organism>
<gene>
    <name evidence="1" type="ORF">CQW23_28228</name>
</gene>
<dbReference type="AlphaFoldDB" id="A0A2G2VFX8"/>
<reference evidence="1 2" key="1">
    <citation type="journal article" date="2017" name="Genome Biol.">
        <title>New reference genome sequences of hot pepper reveal the massive evolution of plant disease-resistance genes by retroduplication.</title>
        <authorList>
            <person name="Kim S."/>
            <person name="Park J."/>
            <person name="Yeom S.I."/>
            <person name="Kim Y.M."/>
            <person name="Seo E."/>
            <person name="Kim K.T."/>
            <person name="Kim M.S."/>
            <person name="Lee J.M."/>
            <person name="Cheong K."/>
            <person name="Shin H.S."/>
            <person name="Kim S.B."/>
            <person name="Han K."/>
            <person name="Lee J."/>
            <person name="Park M."/>
            <person name="Lee H.A."/>
            <person name="Lee H.Y."/>
            <person name="Lee Y."/>
            <person name="Oh S."/>
            <person name="Lee J.H."/>
            <person name="Choi E."/>
            <person name="Choi E."/>
            <person name="Lee S.E."/>
            <person name="Jeon J."/>
            <person name="Kim H."/>
            <person name="Choi G."/>
            <person name="Song H."/>
            <person name="Lee J."/>
            <person name="Lee S.C."/>
            <person name="Kwon J.K."/>
            <person name="Lee H.Y."/>
            <person name="Koo N."/>
            <person name="Hong Y."/>
            <person name="Kim R.W."/>
            <person name="Kang W.H."/>
            <person name="Huh J.H."/>
            <person name="Kang B.C."/>
            <person name="Yang T.J."/>
            <person name="Lee Y.H."/>
            <person name="Bennetzen J.L."/>
            <person name="Choi D."/>
        </authorList>
    </citation>
    <scope>NUCLEOTIDE SEQUENCE [LARGE SCALE GENOMIC DNA]</scope>
    <source>
        <strain evidence="2">cv. PBC81</strain>
    </source>
</reference>
<dbReference type="OrthoDB" id="1743370at2759"/>
<comment type="caution">
    <text evidence="1">The sequence shown here is derived from an EMBL/GenBank/DDBJ whole genome shotgun (WGS) entry which is preliminary data.</text>
</comment>
<protein>
    <submittedName>
        <fullName evidence="1">Uncharacterized protein</fullName>
    </submittedName>
</protein>
<evidence type="ECO:0000313" key="1">
    <source>
        <dbReference type="EMBL" id="PHT31891.1"/>
    </source>
</evidence>
<dbReference type="STRING" id="33114.A0A2G2VFX8"/>
<dbReference type="EMBL" id="MLFT02000012">
    <property type="protein sequence ID" value="PHT31891.1"/>
    <property type="molecule type" value="Genomic_DNA"/>
</dbReference>
<name>A0A2G2VFX8_CAPBA</name>
<accession>A0A2G2VFX8</accession>
<proteinExistence type="predicted"/>
<dbReference type="Proteomes" id="UP000224567">
    <property type="component" value="Unassembled WGS sequence"/>
</dbReference>